<dbReference type="RefSeq" id="WP_347722187.1">
    <property type="nucleotide sequence ID" value="NZ_CP104395.1"/>
</dbReference>
<feature type="compositionally biased region" description="Low complexity" evidence="1">
    <location>
        <begin position="42"/>
        <end position="60"/>
    </location>
</feature>
<evidence type="ECO:0000313" key="2">
    <source>
        <dbReference type="EMBL" id="WEL19315.1"/>
    </source>
</evidence>
<feature type="compositionally biased region" description="Basic and acidic residues" evidence="1">
    <location>
        <begin position="107"/>
        <end position="116"/>
    </location>
</feature>
<feature type="region of interest" description="Disordered" evidence="1">
    <location>
        <begin position="1"/>
        <end position="158"/>
    </location>
</feature>
<name>A0ABY8CFR5_9ARCH</name>
<keyword evidence="3" id="KW-1185">Reference proteome</keyword>
<dbReference type="Proteomes" id="UP001218034">
    <property type="component" value="Chromosome"/>
</dbReference>
<dbReference type="EMBL" id="CP104395">
    <property type="protein sequence ID" value="WEL19315.1"/>
    <property type="molecule type" value="Genomic_DNA"/>
</dbReference>
<feature type="compositionally biased region" description="Basic and acidic residues" evidence="1">
    <location>
        <begin position="149"/>
        <end position="158"/>
    </location>
</feature>
<dbReference type="GeneID" id="90589724"/>
<gene>
    <name evidence="2" type="ORF">SVXNc_0288</name>
</gene>
<proteinExistence type="predicted"/>
<reference evidence="2 3" key="1">
    <citation type="submission" date="2022-09" db="EMBL/GenBank/DDBJ databases">
        <title>Xylan utilization by haloarchaea-nanohaloarchaea associations.</title>
        <authorList>
            <person name="Yakimov M."/>
        </authorList>
    </citation>
    <scope>NUCLEOTIDE SEQUENCE [LARGE SCALE GENOMIC DNA]</scope>
    <source>
        <strain evidence="2 3">SVXNc</strain>
    </source>
</reference>
<evidence type="ECO:0000313" key="3">
    <source>
        <dbReference type="Proteomes" id="UP001218034"/>
    </source>
</evidence>
<feature type="compositionally biased region" description="Basic and acidic residues" evidence="1">
    <location>
        <begin position="8"/>
        <end position="23"/>
    </location>
</feature>
<evidence type="ECO:0000256" key="1">
    <source>
        <dbReference type="SAM" id="MobiDB-lite"/>
    </source>
</evidence>
<accession>A0ABY8CFR5</accession>
<organism evidence="2 3">
    <name type="scientific">Candidatus Nanohalococcus occultus</name>
    <dbReference type="NCBI Taxonomy" id="2978047"/>
    <lineage>
        <taxon>Archaea</taxon>
        <taxon>Candidatus Nanohalarchaeota</taxon>
        <taxon>Candidatus Nanohalarchaeota incertae sedis</taxon>
        <taxon>Candidatus Nanohalococcus</taxon>
    </lineage>
</organism>
<protein>
    <submittedName>
        <fullName evidence="2">Uncharacterized protein</fullName>
    </submittedName>
</protein>
<sequence length="232" mass="26611">MFGLGDSNKSKLEENMEEIKQMVDGETENSEAKEPEPDQDFQDSFSSEPSSSNSFSSESFDQPERNTGEPEDDSQGTEQMLQEEIEKFESENETSNEDQNRQQASGRTERPQERSRTRQQPINKHDGRGKSGGSGESSENRSMNADIPEPAKTRELDIPEVEKGPLFITRRKFETATRLIYEMRSLSQEIESTVQGMEQDIKRDRDMEQQVQTILNEFEQDRKDVESIISPK</sequence>